<evidence type="ECO:0000256" key="1">
    <source>
        <dbReference type="SAM" id="Coils"/>
    </source>
</evidence>
<organism evidence="4 5">
    <name type="scientific">Rhodanobacter ginsengisoli</name>
    <dbReference type="NCBI Taxonomy" id="418646"/>
    <lineage>
        <taxon>Bacteria</taxon>
        <taxon>Pseudomonadati</taxon>
        <taxon>Pseudomonadota</taxon>
        <taxon>Gammaproteobacteria</taxon>
        <taxon>Lysobacterales</taxon>
        <taxon>Rhodanobacteraceae</taxon>
        <taxon>Rhodanobacter</taxon>
    </lineage>
</organism>
<feature type="compositionally biased region" description="Polar residues" evidence="2">
    <location>
        <begin position="188"/>
        <end position="200"/>
    </location>
</feature>
<gene>
    <name evidence="4" type="ORF">ACFPPA_09955</name>
</gene>
<evidence type="ECO:0000313" key="5">
    <source>
        <dbReference type="Proteomes" id="UP001596114"/>
    </source>
</evidence>
<keyword evidence="3" id="KW-0732">Signal</keyword>
<evidence type="ECO:0000256" key="3">
    <source>
        <dbReference type="SAM" id="SignalP"/>
    </source>
</evidence>
<keyword evidence="1" id="KW-0175">Coiled coil</keyword>
<sequence>MYSYCRIAVLAALLGIPVVGNAAGVDHPQRQGLPTLSELEKIADRAIKSVDQQLADSRARTAQIEAGASRETGEKHAKLGAKMVKDAISGATKALSAGDLSKSEAGLKGKDVVRGKKEQQSLEDSFTDYVTRGNELGRLTDQRRSLSRLRGRLSELKAAIIQARVDIQRKKAAAKALAEANAKAKASTPASPTNQSNNVSRGDHEPHDHPSDFRDFGPRDTGPKDTGPRDTGPKDTGPKDTGPRDTGSRESDRGPEMPRQH</sequence>
<dbReference type="RefSeq" id="WP_377319614.1">
    <property type="nucleotide sequence ID" value="NZ_JBHSNF010000002.1"/>
</dbReference>
<feature type="chain" id="PRO_5047421786" evidence="3">
    <location>
        <begin position="23"/>
        <end position="261"/>
    </location>
</feature>
<proteinExistence type="predicted"/>
<dbReference type="Proteomes" id="UP001596114">
    <property type="component" value="Unassembled WGS sequence"/>
</dbReference>
<feature type="region of interest" description="Disordered" evidence="2">
    <location>
        <begin position="180"/>
        <end position="261"/>
    </location>
</feature>
<protein>
    <submittedName>
        <fullName evidence="4">Uncharacterized protein</fullName>
    </submittedName>
</protein>
<feature type="compositionally biased region" description="Basic and acidic residues" evidence="2">
    <location>
        <begin position="201"/>
        <end position="261"/>
    </location>
</feature>
<keyword evidence="5" id="KW-1185">Reference proteome</keyword>
<feature type="coiled-coil region" evidence="1">
    <location>
        <begin position="139"/>
        <end position="166"/>
    </location>
</feature>
<accession>A0ABW0QR58</accession>
<comment type="caution">
    <text evidence="4">The sequence shown here is derived from an EMBL/GenBank/DDBJ whole genome shotgun (WGS) entry which is preliminary data.</text>
</comment>
<name>A0ABW0QR58_9GAMM</name>
<reference evidence="5" key="1">
    <citation type="journal article" date="2019" name="Int. J. Syst. Evol. Microbiol.">
        <title>The Global Catalogue of Microorganisms (GCM) 10K type strain sequencing project: providing services to taxonomists for standard genome sequencing and annotation.</title>
        <authorList>
            <consortium name="The Broad Institute Genomics Platform"/>
            <consortium name="The Broad Institute Genome Sequencing Center for Infectious Disease"/>
            <person name="Wu L."/>
            <person name="Ma J."/>
        </authorList>
    </citation>
    <scope>NUCLEOTIDE SEQUENCE [LARGE SCALE GENOMIC DNA]</scope>
    <source>
        <strain evidence="5">CGMCC 1.16619</strain>
    </source>
</reference>
<evidence type="ECO:0000313" key="4">
    <source>
        <dbReference type="EMBL" id="MFC5526067.1"/>
    </source>
</evidence>
<evidence type="ECO:0000256" key="2">
    <source>
        <dbReference type="SAM" id="MobiDB-lite"/>
    </source>
</evidence>
<dbReference type="EMBL" id="JBHSNF010000002">
    <property type="protein sequence ID" value="MFC5526067.1"/>
    <property type="molecule type" value="Genomic_DNA"/>
</dbReference>
<feature type="signal peptide" evidence="3">
    <location>
        <begin position="1"/>
        <end position="22"/>
    </location>
</feature>